<evidence type="ECO:0000256" key="5">
    <source>
        <dbReference type="ARBA" id="ARBA00022729"/>
    </source>
</evidence>
<dbReference type="Gene3D" id="2.60.40.3330">
    <property type="match status" value="1"/>
</dbReference>
<dbReference type="GO" id="GO:0019905">
    <property type="term" value="F:syntaxin binding"/>
    <property type="evidence" value="ECO:0007669"/>
    <property type="project" value="InterPro"/>
</dbReference>
<evidence type="ECO:0000313" key="9">
    <source>
        <dbReference type="EMBL" id="KAK0414911.1"/>
    </source>
</evidence>
<feature type="region of interest" description="Disordered" evidence="7">
    <location>
        <begin position="811"/>
        <end position="976"/>
    </location>
</feature>
<dbReference type="Pfam" id="PF01060">
    <property type="entry name" value="TTR-52"/>
    <property type="match status" value="1"/>
</dbReference>
<evidence type="ECO:0000256" key="2">
    <source>
        <dbReference type="ARBA" id="ARBA00009550"/>
    </source>
</evidence>
<organism evidence="9 10">
    <name type="scientific">Steinernema hermaphroditum</name>
    <dbReference type="NCBI Taxonomy" id="289476"/>
    <lineage>
        <taxon>Eukaryota</taxon>
        <taxon>Metazoa</taxon>
        <taxon>Ecdysozoa</taxon>
        <taxon>Nematoda</taxon>
        <taxon>Chromadorea</taxon>
        <taxon>Rhabditida</taxon>
        <taxon>Tylenchina</taxon>
        <taxon>Panagrolaimomorpha</taxon>
        <taxon>Strongyloidoidea</taxon>
        <taxon>Steinernematidae</taxon>
        <taxon>Steinernema</taxon>
    </lineage>
</organism>
<dbReference type="InterPro" id="IPR001878">
    <property type="entry name" value="Znf_CCHC"/>
</dbReference>
<keyword evidence="10" id="KW-1185">Reference proteome</keyword>
<feature type="domain" description="CCHC-type" evidence="8">
    <location>
        <begin position="480"/>
        <end position="496"/>
    </location>
</feature>
<feature type="coiled-coil region" evidence="6">
    <location>
        <begin position="143"/>
        <end position="239"/>
    </location>
</feature>
<dbReference type="SMART" id="SM00343">
    <property type="entry name" value="ZnF_C2HC"/>
    <property type="match status" value="2"/>
</dbReference>
<keyword evidence="5" id="KW-0732">Signal</keyword>
<accession>A0AA39I0V4</accession>
<comment type="similarity">
    <text evidence="3">Belongs to the nematode transthyretin-like family.</text>
</comment>
<dbReference type="InterPro" id="IPR005312">
    <property type="entry name" value="DUF1759"/>
</dbReference>
<protein>
    <recommendedName>
        <fullName evidence="8">CCHC-type domain-containing protein</fullName>
    </recommendedName>
</protein>
<feature type="compositionally biased region" description="Basic and acidic residues" evidence="7">
    <location>
        <begin position="920"/>
        <end position="929"/>
    </location>
</feature>
<sequence>MFAFVALAQEEMRHVEVNGILLCQRLIYKGALVELYEYHYFFADDFHSSTYSDNFGWFELHEDKAFTGQPYLVITHRCGVEEEGKCIRCTVTPYRGIGSKIDFSYLGLDFLSAFEEEADCPTNFGSEQLIVICVNLFYVLTMDKHLLRTVNRAKKRIEDFQEEMPTWKVQDTQQYVERLEQTIKRMCSTSNELKANIADARQEITNSNSIDDIKWNELIEEADKVLMESRDLINDLEDEVYNVRTSPKSVVKGSNALGSEIAPRLPQLSLPVFTGRAWDWPNFYASFKERVDSGPYSKLDKFECLRQSLRGEALSTISTYIVEAGNYELALNRLKDHYGNQQLIISEMQLTELDKLLIENITEEAIVGDGQARNRNSRFEGHGEARKSPGFSFPPRIQTEDRRDDERRRNFPNRMNGSRIGHDSPEQNLNRFGAWKPNPEAKPFIVNTCRLCNGAGHRAMNCTTYKSSFDRKNAARKKQLCFQCLLPGHAQPECRQKPCPKCEGNHHSSLCQAKGNETYRKSVGERSNVAHQLCVVDESKLKPADVNSYILAGTAIVSDSTGRIFEKLTVVLDSAANRTFITKKIAEKLRLPTVGSTNIATIGFGQSRTSTERCNVKEMDVTLMNSKKMTIQAVEKAEIMGDWIQRPELTEEDRNAISKMQVQLSESKKELLKKRKPDLLIGTDYFWQLCRGAPQQLPSGLFVVPTALGTMISGRKDIADPATNLTTCLMTVADENSDLIDCVNLENEKKIVQSEPVMKKTELTKTQLENLCRELQNQNRELKKDMAEKMRQMEQERVQLVEQFKATLKEMKDSRNSGNENHKRLNAEIRTPRENKQSKKQERCKEQRRTLECLARGVRGEGPTPIQRTYQSQSSGKGSICSRLSIVKTGKPDHRAPKRRSEEASAGEPHILLKKAAKGGRKEDTKPLDKAGPGAVNRLKSVPKQVKKHKNRIDARNNADFEKELEDAQDDGSSEQ</sequence>
<comment type="caution">
    <text evidence="9">The sequence shown here is derived from an EMBL/GenBank/DDBJ whole genome shotgun (WGS) entry which is preliminary data.</text>
</comment>
<dbReference type="PANTHER" id="PTHR47331">
    <property type="entry name" value="PHD-TYPE DOMAIN-CONTAINING PROTEIN"/>
    <property type="match status" value="1"/>
</dbReference>
<comment type="subcellular location">
    <subcellularLocation>
        <location evidence="1">Secreted</location>
    </subcellularLocation>
</comment>
<dbReference type="GO" id="GO:0009986">
    <property type="term" value="C:cell surface"/>
    <property type="evidence" value="ECO:0007669"/>
    <property type="project" value="InterPro"/>
</dbReference>
<dbReference type="Gene3D" id="4.10.60.10">
    <property type="entry name" value="Zinc finger, CCHC-type"/>
    <property type="match status" value="1"/>
</dbReference>
<dbReference type="Pfam" id="PF03564">
    <property type="entry name" value="DUF1759"/>
    <property type="match status" value="1"/>
</dbReference>
<evidence type="ECO:0000256" key="1">
    <source>
        <dbReference type="ARBA" id="ARBA00004613"/>
    </source>
</evidence>
<feature type="domain" description="CCHC-type" evidence="8">
    <location>
        <begin position="448"/>
        <end position="464"/>
    </location>
</feature>
<dbReference type="InterPro" id="IPR001534">
    <property type="entry name" value="Transthyretin-like"/>
</dbReference>
<name>A0AA39I0V4_9BILA</name>
<evidence type="ECO:0000256" key="3">
    <source>
        <dbReference type="ARBA" id="ARBA00010112"/>
    </source>
</evidence>
<dbReference type="EMBL" id="JAUCMV010000002">
    <property type="protein sequence ID" value="KAK0414911.1"/>
    <property type="molecule type" value="Genomic_DNA"/>
</dbReference>
<dbReference type="InterPro" id="IPR008737">
    <property type="entry name" value="DUF1758"/>
</dbReference>
<dbReference type="GO" id="GO:0005576">
    <property type="term" value="C:extracellular region"/>
    <property type="evidence" value="ECO:0007669"/>
    <property type="project" value="UniProtKB-SubCell"/>
</dbReference>
<evidence type="ECO:0000313" key="10">
    <source>
        <dbReference type="Proteomes" id="UP001175271"/>
    </source>
</evidence>
<dbReference type="Pfam" id="PF09728">
    <property type="entry name" value="Taxilin"/>
    <property type="match status" value="1"/>
</dbReference>
<dbReference type="GO" id="GO:0003676">
    <property type="term" value="F:nucleic acid binding"/>
    <property type="evidence" value="ECO:0007669"/>
    <property type="project" value="InterPro"/>
</dbReference>
<feature type="compositionally biased region" description="Basic and acidic residues" evidence="7">
    <location>
        <begin position="952"/>
        <end position="962"/>
    </location>
</feature>
<feature type="compositionally biased region" description="Basic and acidic residues" evidence="7">
    <location>
        <begin position="890"/>
        <end position="903"/>
    </location>
</feature>
<feature type="compositionally biased region" description="Basic and acidic residues" evidence="7">
    <location>
        <begin position="377"/>
        <end position="387"/>
    </location>
</feature>
<evidence type="ECO:0000256" key="6">
    <source>
        <dbReference type="SAM" id="Coils"/>
    </source>
</evidence>
<evidence type="ECO:0000256" key="4">
    <source>
        <dbReference type="ARBA" id="ARBA00022525"/>
    </source>
</evidence>
<dbReference type="AlphaFoldDB" id="A0AA39I0V4"/>
<keyword evidence="6" id="KW-0175">Coiled coil</keyword>
<comment type="similarity">
    <text evidence="2">Belongs to the taxilin family.</text>
</comment>
<dbReference type="InterPro" id="IPR026183">
    <property type="entry name" value="Taxilin_fam"/>
</dbReference>
<evidence type="ECO:0000259" key="8">
    <source>
        <dbReference type="SMART" id="SM00343"/>
    </source>
</evidence>
<keyword evidence="4" id="KW-0964">Secreted</keyword>
<feature type="compositionally biased region" description="Polar residues" evidence="7">
    <location>
        <begin position="866"/>
        <end position="877"/>
    </location>
</feature>
<dbReference type="PANTHER" id="PTHR47331:SF5">
    <property type="entry name" value="RIBONUCLEASE H"/>
    <property type="match status" value="1"/>
</dbReference>
<evidence type="ECO:0000256" key="7">
    <source>
        <dbReference type="SAM" id="MobiDB-lite"/>
    </source>
</evidence>
<proteinExistence type="inferred from homology"/>
<gene>
    <name evidence="9" type="ORF">QR680_011673</name>
</gene>
<feature type="compositionally biased region" description="Basic and acidic residues" evidence="7">
    <location>
        <begin position="398"/>
        <end position="409"/>
    </location>
</feature>
<reference evidence="9" key="1">
    <citation type="submission" date="2023-06" db="EMBL/GenBank/DDBJ databases">
        <title>Genomic analysis of the entomopathogenic nematode Steinernema hermaphroditum.</title>
        <authorList>
            <person name="Schwarz E.M."/>
            <person name="Heppert J.K."/>
            <person name="Baniya A."/>
            <person name="Schwartz H.T."/>
            <person name="Tan C.-H."/>
            <person name="Antoshechkin I."/>
            <person name="Sternberg P.W."/>
            <person name="Goodrich-Blair H."/>
            <person name="Dillman A.R."/>
        </authorList>
    </citation>
    <scope>NUCLEOTIDE SEQUENCE</scope>
    <source>
        <strain evidence="9">PS9179</strain>
        <tissue evidence="9">Whole animal</tissue>
    </source>
</reference>
<dbReference type="Proteomes" id="UP001175271">
    <property type="component" value="Unassembled WGS sequence"/>
</dbReference>
<dbReference type="GO" id="GO:0008270">
    <property type="term" value="F:zinc ion binding"/>
    <property type="evidence" value="ECO:0007669"/>
    <property type="project" value="InterPro"/>
</dbReference>
<feature type="compositionally biased region" description="Basic and acidic residues" evidence="7">
    <location>
        <begin position="811"/>
        <end position="851"/>
    </location>
</feature>
<dbReference type="InterPro" id="IPR038479">
    <property type="entry name" value="Transthyretin-like_sf"/>
</dbReference>
<feature type="compositionally biased region" description="Acidic residues" evidence="7">
    <location>
        <begin position="963"/>
        <end position="976"/>
    </location>
</feature>
<feature type="region of interest" description="Disordered" evidence="7">
    <location>
        <begin position="374"/>
        <end position="427"/>
    </location>
</feature>
<dbReference type="Pfam" id="PF05585">
    <property type="entry name" value="DUF1758"/>
    <property type="match status" value="1"/>
</dbReference>